<evidence type="ECO:0000256" key="17">
    <source>
        <dbReference type="ARBA" id="ARBA00050106"/>
    </source>
</evidence>
<dbReference type="FunFam" id="2.60.120.590:FF:000006">
    <property type="entry name" value="AlkB homolog 1, histone H2A dioxygenase"/>
    <property type="match status" value="1"/>
</dbReference>
<evidence type="ECO:0000256" key="28">
    <source>
        <dbReference type="ARBA" id="ARBA00077991"/>
    </source>
</evidence>
<keyword evidence="12" id="KW-0234">DNA repair</keyword>
<keyword evidence="13" id="KW-0456">Lyase</keyword>
<dbReference type="GO" id="GO:0035513">
    <property type="term" value="P:oxidative RNA demethylation"/>
    <property type="evidence" value="ECO:0007669"/>
    <property type="project" value="TreeGrafter"/>
</dbReference>
<keyword evidence="7 37" id="KW-0223">Dioxygenase</keyword>
<evidence type="ECO:0000256" key="7">
    <source>
        <dbReference type="ARBA" id="ARBA00022964"/>
    </source>
</evidence>
<dbReference type="GO" id="GO:1990983">
    <property type="term" value="P:regulation of translational initiation by tRNA modification"/>
    <property type="evidence" value="ECO:0007669"/>
    <property type="project" value="UniProtKB-ARBA"/>
</dbReference>
<reference evidence="37" key="1">
    <citation type="submission" date="2025-08" db="UniProtKB">
        <authorList>
            <consortium name="RefSeq"/>
        </authorList>
    </citation>
    <scope>IDENTIFICATION</scope>
    <source>
        <strain evidence="37">Quisiro</strain>
        <tissue evidence="37">Liver</tissue>
    </source>
</reference>
<dbReference type="GO" id="GO:0008198">
    <property type="term" value="F:ferrous iron binding"/>
    <property type="evidence" value="ECO:0007669"/>
    <property type="project" value="TreeGrafter"/>
</dbReference>
<dbReference type="GO" id="GO:0042245">
    <property type="term" value="P:RNA repair"/>
    <property type="evidence" value="ECO:0007669"/>
    <property type="project" value="UniProtKB-KW"/>
</dbReference>
<comment type="catalytic activity">
    <reaction evidence="18">
        <text>5-methylcytidine(34) in mitochondrial tRNA(Met) + 2 2-oxoglutarate + 2 O2 = 5-formylcytidine(34) in mitochondrial tRNA(Met) + 2 succinate + 2 CO2 + H2O</text>
        <dbReference type="Rhea" id="RHEA:54144"/>
        <dbReference type="Rhea" id="RHEA-COMP:13808"/>
        <dbReference type="Rhea" id="RHEA-COMP:13809"/>
        <dbReference type="ChEBI" id="CHEBI:15377"/>
        <dbReference type="ChEBI" id="CHEBI:15379"/>
        <dbReference type="ChEBI" id="CHEBI:16526"/>
        <dbReference type="ChEBI" id="CHEBI:16810"/>
        <dbReference type="ChEBI" id="CHEBI:30031"/>
        <dbReference type="ChEBI" id="CHEBI:74483"/>
        <dbReference type="ChEBI" id="CHEBI:138075"/>
    </reaction>
</comment>
<organism evidence="36 37">
    <name type="scientific">Austrofundulus limnaeus</name>
    <name type="common">Annual killifish</name>
    <dbReference type="NCBI Taxonomy" id="52670"/>
    <lineage>
        <taxon>Eukaryota</taxon>
        <taxon>Metazoa</taxon>
        <taxon>Chordata</taxon>
        <taxon>Craniata</taxon>
        <taxon>Vertebrata</taxon>
        <taxon>Euteleostomi</taxon>
        <taxon>Actinopterygii</taxon>
        <taxon>Neopterygii</taxon>
        <taxon>Teleostei</taxon>
        <taxon>Neoteleostei</taxon>
        <taxon>Acanthomorphata</taxon>
        <taxon>Ovalentaria</taxon>
        <taxon>Atherinomorphae</taxon>
        <taxon>Cyprinodontiformes</taxon>
        <taxon>Rivulidae</taxon>
        <taxon>Austrofundulus</taxon>
    </lineage>
</organism>
<dbReference type="OrthoDB" id="6614653at2759"/>
<evidence type="ECO:0000256" key="23">
    <source>
        <dbReference type="ARBA" id="ARBA00066586"/>
    </source>
</evidence>
<keyword evidence="15" id="KW-0511">Multifunctional enzyme</keyword>
<dbReference type="InParanoid" id="A0A2I4BHW1"/>
<dbReference type="EC" id="1.14.11.51" evidence="23"/>
<keyword evidence="10" id="KW-0805">Transcription regulation</keyword>
<comment type="catalytic activity">
    <reaction evidence="16">
        <text>an N(1)-methyladenosine in tRNA + 2-oxoglutarate + O2 = an adenosine in tRNA + formaldehyde + succinate + CO2</text>
        <dbReference type="Rhea" id="RHEA:54576"/>
        <dbReference type="Rhea" id="RHEA-COMP:10242"/>
        <dbReference type="Rhea" id="RHEA-COMP:12312"/>
        <dbReference type="ChEBI" id="CHEBI:15379"/>
        <dbReference type="ChEBI" id="CHEBI:16526"/>
        <dbReference type="ChEBI" id="CHEBI:16810"/>
        <dbReference type="ChEBI" id="CHEBI:16842"/>
        <dbReference type="ChEBI" id="CHEBI:30031"/>
        <dbReference type="ChEBI" id="CHEBI:74411"/>
        <dbReference type="ChEBI" id="CHEBI:74491"/>
    </reaction>
</comment>
<sequence length="382" mass="42260">MAKMAASVVESGEDAFRKIFKFYKRRDPPPDLKNVTDFCSGAAGEKIVSVELNPAALRDEDAAMVGLKPVRDWRAFGLQGYPGFIFISNPFLRGSQAYWVRQCLKTYPQKPNVCNLDMHMSPSDTQDIWGRSAQVLRSPPSGKSQAKTLLERLRWVTLGFHYNWDTKTYSANHFTPFPADLQALSFRITAACGFPGFSSEAAILNYYRSDSSLGIHVDESELDHSWPLLSLSFGQSAVFLLGGPHKHDAPTAMFMHSGDVMLMSGQSRLLYHAVPRIVPAPRERAADLEDLSSASSPQEGGVLEPVAEEDWAVCSRYIQSSRVNVTVRQVLGPGLSFPETPPTSVQRSDEGRTVGYLDESEDGNRGKRKRSCSVSDSEPTET</sequence>
<comment type="catalytic activity">
    <reaction evidence="21">
        <text>an N(6)-methyl-2'-deoxyadenosine in DNA + 2-oxoglutarate + O2 = a 2'-deoxyadenosine in DNA + formaldehyde + succinate + CO2</text>
        <dbReference type="Rhea" id="RHEA:49524"/>
        <dbReference type="Rhea" id="RHEA-COMP:12418"/>
        <dbReference type="Rhea" id="RHEA-COMP:12419"/>
        <dbReference type="ChEBI" id="CHEBI:15379"/>
        <dbReference type="ChEBI" id="CHEBI:16526"/>
        <dbReference type="ChEBI" id="CHEBI:16810"/>
        <dbReference type="ChEBI" id="CHEBI:16842"/>
        <dbReference type="ChEBI" id="CHEBI:30031"/>
        <dbReference type="ChEBI" id="CHEBI:90615"/>
        <dbReference type="ChEBI" id="CHEBI:90616"/>
        <dbReference type="EC" id="1.14.11.51"/>
    </reaction>
</comment>
<dbReference type="Gene3D" id="2.60.120.590">
    <property type="entry name" value="Alpha-ketoglutarate-dependent dioxygenase AlkB-like"/>
    <property type="match status" value="1"/>
</dbReference>
<feature type="domain" description="Fe2OG dioxygenase" evidence="35">
    <location>
        <begin position="198"/>
        <end position="331"/>
    </location>
</feature>
<evidence type="ECO:0000256" key="34">
    <source>
        <dbReference type="SAM" id="MobiDB-lite"/>
    </source>
</evidence>
<comment type="catalytic activity">
    <reaction evidence="20">
        <text>an N(3)-methylcytidine in mRNA + 2-oxoglutarate + O2 = a cytidine in mRNA + formaldehyde + succinate + CO2</text>
        <dbReference type="Rhea" id="RHEA:60920"/>
        <dbReference type="Rhea" id="RHEA-COMP:15145"/>
        <dbReference type="Rhea" id="RHEA-COMP:15713"/>
        <dbReference type="ChEBI" id="CHEBI:15379"/>
        <dbReference type="ChEBI" id="CHEBI:16526"/>
        <dbReference type="ChEBI" id="CHEBI:16810"/>
        <dbReference type="ChEBI" id="CHEBI:16842"/>
        <dbReference type="ChEBI" id="CHEBI:30031"/>
        <dbReference type="ChEBI" id="CHEBI:74894"/>
        <dbReference type="ChEBI" id="CHEBI:82748"/>
    </reaction>
    <physiologicalReaction direction="left-to-right" evidence="20">
        <dbReference type="Rhea" id="RHEA:60921"/>
    </physiologicalReaction>
</comment>
<evidence type="ECO:0000256" key="11">
    <source>
        <dbReference type="ARBA" id="ARBA00023163"/>
    </source>
</evidence>
<evidence type="ECO:0000256" key="33">
    <source>
        <dbReference type="PIRSR" id="PIRSR604574-2"/>
    </source>
</evidence>
<evidence type="ECO:0000259" key="35">
    <source>
        <dbReference type="PROSITE" id="PS51471"/>
    </source>
</evidence>
<evidence type="ECO:0000256" key="19">
    <source>
        <dbReference type="ARBA" id="ARBA00052138"/>
    </source>
</evidence>
<evidence type="ECO:0000256" key="31">
    <source>
        <dbReference type="ARBA" id="ARBA00080514"/>
    </source>
</evidence>
<comment type="catalytic activity">
    <reaction evidence="17">
        <text>a methylated nucleobase within DNA + 2-oxoglutarate + O2 = a nucleobase within DNA + formaldehyde + succinate + CO2</text>
        <dbReference type="Rhea" id="RHEA:30299"/>
        <dbReference type="Rhea" id="RHEA-COMP:12192"/>
        <dbReference type="Rhea" id="RHEA-COMP:12193"/>
        <dbReference type="ChEBI" id="CHEBI:15379"/>
        <dbReference type="ChEBI" id="CHEBI:16526"/>
        <dbReference type="ChEBI" id="CHEBI:16810"/>
        <dbReference type="ChEBI" id="CHEBI:16842"/>
        <dbReference type="ChEBI" id="CHEBI:30031"/>
        <dbReference type="ChEBI" id="CHEBI:32875"/>
        <dbReference type="ChEBI" id="CHEBI:64428"/>
        <dbReference type="EC" id="1.14.11.33"/>
    </reaction>
</comment>
<feature type="compositionally biased region" description="Polar residues" evidence="34">
    <location>
        <begin position="372"/>
        <end position="382"/>
    </location>
</feature>
<evidence type="ECO:0000256" key="21">
    <source>
        <dbReference type="ARBA" id="ARBA00052866"/>
    </source>
</evidence>
<dbReference type="Proteomes" id="UP000192220">
    <property type="component" value="Unplaced"/>
</dbReference>
<dbReference type="EC" id="4.2.99.18" evidence="2"/>
<evidence type="ECO:0000256" key="3">
    <source>
        <dbReference type="ARBA" id="ARBA00022723"/>
    </source>
</evidence>
<comment type="cofactor">
    <cofactor evidence="33">
        <name>Fe(2+)</name>
        <dbReference type="ChEBI" id="CHEBI:29033"/>
    </cofactor>
    <text evidence="33">Binds 1 Fe(2+) ion per subunit.</text>
</comment>
<evidence type="ECO:0000256" key="25">
    <source>
        <dbReference type="ARBA" id="ARBA00071276"/>
    </source>
</evidence>
<evidence type="ECO:0000256" key="18">
    <source>
        <dbReference type="ARBA" id="ARBA00050564"/>
    </source>
</evidence>
<dbReference type="STRING" id="52670.A0A2I4BHW1"/>
<evidence type="ECO:0000256" key="8">
    <source>
        <dbReference type="ARBA" id="ARBA00023002"/>
    </source>
</evidence>
<evidence type="ECO:0000313" key="37">
    <source>
        <dbReference type="RefSeq" id="XP_013867327.1"/>
    </source>
</evidence>
<evidence type="ECO:0000256" key="27">
    <source>
        <dbReference type="ARBA" id="ARBA00076973"/>
    </source>
</evidence>
<dbReference type="RefSeq" id="XP_013867327.1">
    <property type="nucleotide sequence ID" value="XM_014011873.1"/>
</dbReference>
<evidence type="ECO:0000256" key="32">
    <source>
        <dbReference type="ARBA" id="ARBA00081604"/>
    </source>
</evidence>
<dbReference type="GeneID" id="106519987"/>
<dbReference type="GO" id="GO:0006281">
    <property type="term" value="P:DNA repair"/>
    <property type="evidence" value="ECO:0007669"/>
    <property type="project" value="UniProtKB-KW"/>
</dbReference>
<evidence type="ECO:0000256" key="22">
    <source>
        <dbReference type="ARBA" id="ARBA00063554"/>
    </source>
</evidence>
<gene>
    <name evidence="37" type="primary">alkbh1</name>
</gene>
<evidence type="ECO:0000256" key="16">
    <source>
        <dbReference type="ARBA" id="ARBA00047457"/>
    </source>
</evidence>
<keyword evidence="9 33" id="KW-0408">Iron</keyword>
<dbReference type="PANTHER" id="PTHR16557">
    <property type="entry name" value="ALKYLATED DNA REPAIR PROTEIN ALKB-RELATED"/>
    <property type="match status" value="1"/>
</dbReference>
<dbReference type="SUPFAM" id="SSF51197">
    <property type="entry name" value="Clavaminate synthase-like"/>
    <property type="match status" value="1"/>
</dbReference>
<keyword evidence="11" id="KW-0804">Transcription</keyword>
<dbReference type="Pfam" id="PF13532">
    <property type="entry name" value="2OG-FeII_Oxy_2"/>
    <property type="match status" value="1"/>
</dbReference>
<dbReference type="GO" id="GO:0141137">
    <property type="term" value="P:positive regulation of gene expression, epigenetic"/>
    <property type="evidence" value="ECO:0007669"/>
    <property type="project" value="UniProtKB-ARBA"/>
</dbReference>
<dbReference type="InterPro" id="IPR005123">
    <property type="entry name" value="Oxoglu/Fe-dep_dioxygenase_dom"/>
</dbReference>
<evidence type="ECO:0000256" key="4">
    <source>
        <dbReference type="ARBA" id="ARBA00022763"/>
    </source>
</evidence>
<dbReference type="KEGG" id="alim:106519987"/>
<accession>A0A2I4BHW1</accession>
<evidence type="ECO:0000256" key="13">
    <source>
        <dbReference type="ARBA" id="ARBA00023239"/>
    </source>
</evidence>
<keyword evidence="14" id="KW-0539">Nucleus</keyword>
<keyword evidence="36" id="KW-1185">Reference proteome</keyword>
<dbReference type="CTD" id="8846"/>
<keyword evidence="8" id="KW-0560">Oxidoreductase</keyword>
<keyword evidence="6" id="KW-0810">Translation regulation</keyword>
<evidence type="ECO:0000313" key="36">
    <source>
        <dbReference type="Proteomes" id="UP000192220"/>
    </source>
</evidence>
<keyword evidence="3 33" id="KW-0479">Metal-binding</keyword>
<keyword evidence="5" id="KW-0692">RNA repair</keyword>
<evidence type="ECO:0000256" key="15">
    <source>
        <dbReference type="ARBA" id="ARBA00023268"/>
    </source>
</evidence>
<evidence type="ECO:0000256" key="5">
    <source>
        <dbReference type="ARBA" id="ARBA00022800"/>
    </source>
</evidence>
<dbReference type="GO" id="GO:0035515">
    <property type="term" value="F:oxidative RNA demethylase activity"/>
    <property type="evidence" value="ECO:0007669"/>
    <property type="project" value="TreeGrafter"/>
</dbReference>
<dbReference type="InterPro" id="IPR037151">
    <property type="entry name" value="AlkB-like_sf"/>
</dbReference>
<feature type="region of interest" description="Disordered" evidence="34">
    <location>
        <begin position="332"/>
        <end position="382"/>
    </location>
</feature>
<evidence type="ECO:0000256" key="10">
    <source>
        <dbReference type="ARBA" id="ARBA00023015"/>
    </source>
</evidence>
<dbReference type="PROSITE" id="PS51471">
    <property type="entry name" value="FE2OG_OXY"/>
    <property type="match status" value="1"/>
</dbReference>
<proteinExistence type="predicted"/>
<feature type="binding site" evidence="33">
    <location>
        <position position="216"/>
    </location>
    <ligand>
        <name>Fe cation</name>
        <dbReference type="ChEBI" id="CHEBI:24875"/>
        <note>catalytic</note>
    </ligand>
</feature>
<evidence type="ECO:0000256" key="12">
    <source>
        <dbReference type="ARBA" id="ARBA00023204"/>
    </source>
</evidence>
<comment type="subunit">
    <text evidence="22">Monomer. Interacts with DNAJB6.</text>
</comment>
<dbReference type="GO" id="GO:0140078">
    <property type="term" value="F:class I DNA-(apurinic or apyrimidinic site) endonuclease activity"/>
    <property type="evidence" value="ECO:0007669"/>
    <property type="project" value="UniProtKB-EC"/>
</dbReference>
<evidence type="ECO:0000256" key="2">
    <source>
        <dbReference type="ARBA" id="ARBA00012720"/>
    </source>
</evidence>
<comment type="subcellular location">
    <subcellularLocation>
        <location evidence="1">Nucleus</location>
    </subcellularLocation>
</comment>
<dbReference type="GO" id="GO:0141131">
    <property type="term" value="F:DNA N6-methyladenine demethylase activity"/>
    <property type="evidence" value="ECO:0007669"/>
    <property type="project" value="UniProtKB-EC"/>
</dbReference>
<dbReference type="InterPro" id="IPR004574">
    <property type="entry name" value="Alkb"/>
</dbReference>
<comment type="catalytic activity">
    <reaction evidence="19">
        <text>N(1)-methyladenosine(58) in tRNA + 2-oxoglutarate + O2 = adenosine(58) in tRNA + formaldehyde + succinate + CO2</text>
        <dbReference type="Rhea" id="RHEA:79019"/>
        <dbReference type="Rhea" id="RHEA-COMP:10365"/>
        <dbReference type="Rhea" id="RHEA-COMP:10366"/>
        <dbReference type="ChEBI" id="CHEBI:15379"/>
        <dbReference type="ChEBI" id="CHEBI:16526"/>
        <dbReference type="ChEBI" id="CHEBI:16810"/>
        <dbReference type="ChEBI" id="CHEBI:16842"/>
        <dbReference type="ChEBI" id="CHEBI:30031"/>
        <dbReference type="ChEBI" id="CHEBI:74411"/>
        <dbReference type="ChEBI" id="CHEBI:74491"/>
    </reaction>
</comment>
<evidence type="ECO:0000256" key="30">
    <source>
        <dbReference type="ARBA" id="ARBA00080338"/>
    </source>
</evidence>
<evidence type="ECO:0000256" key="29">
    <source>
        <dbReference type="ARBA" id="ARBA00079723"/>
    </source>
</evidence>
<dbReference type="GO" id="GO:0005634">
    <property type="term" value="C:nucleus"/>
    <property type="evidence" value="ECO:0007669"/>
    <property type="project" value="UniProtKB-SubCell"/>
</dbReference>
<evidence type="ECO:0000256" key="9">
    <source>
        <dbReference type="ARBA" id="ARBA00023004"/>
    </source>
</evidence>
<evidence type="ECO:0000256" key="26">
    <source>
        <dbReference type="ARBA" id="ARBA00076476"/>
    </source>
</evidence>
<dbReference type="AlphaFoldDB" id="A0A2I4BHW1"/>
<feature type="binding site" evidence="33">
    <location>
        <position position="218"/>
    </location>
    <ligand>
        <name>Fe cation</name>
        <dbReference type="ChEBI" id="CHEBI:24875"/>
        <note>catalytic</note>
    </ligand>
</feature>
<feature type="binding site" evidence="33">
    <location>
        <position position="272"/>
    </location>
    <ligand>
        <name>Fe cation</name>
        <dbReference type="ChEBI" id="CHEBI:24875"/>
        <note>catalytic</note>
    </ligand>
</feature>
<evidence type="ECO:0000256" key="14">
    <source>
        <dbReference type="ARBA" id="ARBA00023242"/>
    </source>
</evidence>
<dbReference type="PANTHER" id="PTHR16557:SF2">
    <property type="entry name" value="NUCLEIC ACID DIOXYGENASE ALKBH1"/>
    <property type="match status" value="1"/>
</dbReference>
<keyword evidence="4" id="KW-0227">DNA damage</keyword>
<dbReference type="GO" id="GO:0035516">
    <property type="term" value="F:broad specificity oxidative DNA demethylase activity"/>
    <property type="evidence" value="ECO:0007669"/>
    <property type="project" value="UniProtKB-EC"/>
</dbReference>
<dbReference type="GO" id="GO:0005737">
    <property type="term" value="C:cytoplasm"/>
    <property type="evidence" value="ECO:0007669"/>
    <property type="project" value="TreeGrafter"/>
</dbReference>
<evidence type="ECO:0000256" key="20">
    <source>
        <dbReference type="ARBA" id="ARBA00052237"/>
    </source>
</evidence>
<dbReference type="InterPro" id="IPR027450">
    <property type="entry name" value="AlkB-like"/>
</dbReference>
<name>A0A2I4BHW1_AUSLI</name>
<dbReference type="EC" id="1.14.11.33" evidence="24"/>
<protein>
    <recommendedName>
        <fullName evidence="25">Nucleic acid dioxygenase ALKBH1</fullName>
        <ecNumber evidence="24">1.14.11.33</ecNumber>
        <ecNumber evidence="23">1.14.11.51</ecNumber>
        <ecNumber evidence="2">4.2.99.18</ecNumber>
    </recommendedName>
    <alternativeName>
        <fullName evidence="28">Alkylated DNA repair protein alkB homolog 1</fullName>
    </alternativeName>
    <alternativeName>
        <fullName evidence="30">Alpha-ketoglutarate-dependent dioxygenase ABH1</fullName>
    </alternativeName>
    <alternativeName>
        <fullName evidence="26">DNA 6mA demethylase</fullName>
    </alternativeName>
    <alternativeName>
        <fullName evidence="27">DNA N6-methyl adenine demethylase ALKBH1</fullName>
    </alternativeName>
    <alternativeName>
        <fullName evidence="32">DNA lyase ABH1</fullName>
    </alternativeName>
    <alternativeName>
        <fullName evidence="29">DNA oxidative demethylase ALKBH1</fullName>
    </alternativeName>
    <alternativeName>
        <fullName evidence="31">mRNA N(3)-methylcytidine demethylase</fullName>
    </alternativeName>
</protein>
<evidence type="ECO:0000256" key="6">
    <source>
        <dbReference type="ARBA" id="ARBA00022845"/>
    </source>
</evidence>
<evidence type="ECO:0000256" key="1">
    <source>
        <dbReference type="ARBA" id="ARBA00004123"/>
    </source>
</evidence>
<evidence type="ECO:0000256" key="24">
    <source>
        <dbReference type="ARBA" id="ARBA00066725"/>
    </source>
</evidence>